<dbReference type="InterPro" id="IPR037401">
    <property type="entry name" value="SnoaL-like"/>
</dbReference>
<protein>
    <submittedName>
        <fullName evidence="2">Nuclear transport factor 2 family protein</fullName>
    </submittedName>
</protein>
<dbReference type="SUPFAM" id="SSF54427">
    <property type="entry name" value="NTF2-like"/>
    <property type="match status" value="1"/>
</dbReference>
<evidence type="ECO:0000313" key="2">
    <source>
        <dbReference type="EMBL" id="MCX2980698.1"/>
    </source>
</evidence>
<evidence type="ECO:0000313" key="3">
    <source>
        <dbReference type="Proteomes" id="UP001143362"/>
    </source>
</evidence>
<accession>A0ABT3TEG2</accession>
<feature type="domain" description="SnoaL-like" evidence="1">
    <location>
        <begin position="37"/>
        <end position="173"/>
    </location>
</feature>
<proteinExistence type="predicted"/>
<gene>
    <name evidence="2" type="ORF">EYC98_07380</name>
</gene>
<dbReference type="Gene3D" id="3.10.450.50">
    <property type="match status" value="1"/>
</dbReference>
<organism evidence="2 3">
    <name type="scientific">Candidatus Litorirhabdus singularis</name>
    <dbReference type="NCBI Taxonomy" id="2518993"/>
    <lineage>
        <taxon>Bacteria</taxon>
        <taxon>Pseudomonadati</taxon>
        <taxon>Pseudomonadota</taxon>
        <taxon>Gammaproteobacteria</taxon>
        <taxon>Cellvibrionales</taxon>
        <taxon>Halieaceae</taxon>
        <taxon>Candidatus Litorirhabdus</taxon>
    </lineage>
</organism>
<name>A0ABT3TEG2_9GAMM</name>
<evidence type="ECO:0000259" key="1">
    <source>
        <dbReference type="Pfam" id="PF13577"/>
    </source>
</evidence>
<reference evidence="2" key="1">
    <citation type="submission" date="2019-02" db="EMBL/GenBank/DDBJ databases">
        <authorList>
            <person name="Li S.-H."/>
        </authorList>
    </citation>
    <scope>NUCLEOTIDE SEQUENCE</scope>
    <source>
        <strain evidence="2">IMCC14734</strain>
    </source>
</reference>
<sequence length="197" mass="21639">METGNNNILRVPTLGVTRLSDNDKDPLESPWLQRLEQVESELAIRNLIARYGMAVDCGDAEAAAALHTENCIYEVSAPGTGRDDADMHTQPSLVMEGRQAIRDMVLGAGHQALLPFCAHTVGPLEVSVAGDRATAMGYSRLYHDAGGVTRLMRLGFNRWHLLKQNQRWRIACRTSCPIGSEAAQQLLRDGIGDWSDI</sequence>
<keyword evidence="3" id="KW-1185">Reference proteome</keyword>
<dbReference type="Proteomes" id="UP001143362">
    <property type="component" value="Unassembled WGS sequence"/>
</dbReference>
<dbReference type="Pfam" id="PF13577">
    <property type="entry name" value="SnoaL_4"/>
    <property type="match status" value="1"/>
</dbReference>
<dbReference type="EMBL" id="SHNN01000001">
    <property type="protein sequence ID" value="MCX2980698.1"/>
    <property type="molecule type" value="Genomic_DNA"/>
</dbReference>
<dbReference type="InterPro" id="IPR032710">
    <property type="entry name" value="NTF2-like_dom_sf"/>
</dbReference>
<comment type="caution">
    <text evidence="2">The sequence shown here is derived from an EMBL/GenBank/DDBJ whole genome shotgun (WGS) entry which is preliminary data.</text>
</comment>